<dbReference type="EMBL" id="WNKZ01000002">
    <property type="protein sequence ID" value="MTV51335.1"/>
    <property type="molecule type" value="Genomic_DNA"/>
</dbReference>
<evidence type="ECO:0000313" key="2">
    <source>
        <dbReference type="EMBL" id="MTV51335.1"/>
    </source>
</evidence>
<dbReference type="RefSeq" id="WP_155468701.1">
    <property type="nucleotide sequence ID" value="NZ_BMKG01000014.1"/>
</dbReference>
<reference evidence="4" key="2">
    <citation type="journal article" date="2019" name="Int. J. Syst. Evol. Microbiol.">
        <title>The Global Catalogue of Microorganisms (GCM) 10K type strain sequencing project: providing services to taxonomists for standard genome sequencing and annotation.</title>
        <authorList>
            <consortium name="The Broad Institute Genomics Platform"/>
            <consortium name="The Broad Institute Genome Sequencing Center for Infectious Disease"/>
            <person name="Wu L."/>
            <person name="Ma J."/>
        </authorList>
    </citation>
    <scope>NUCLEOTIDE SEQUENCE [LARGE SCALE GENOMIC DNA]</scope>
    <source>
        <strain evidence="4">CGMCC 1.15931</strain>
    </source>
</reference>
<dbReference type="Proteomes" id="UP000430634">
    <property type="component" value="Unassembled WGS sequence"/>
</dbReference>
<dbReference type="OrthoDB" id="127573at2"/>
<dbReference type="EMBL" id="BMKG01000014">
    <property type="protein sequence ID" value="GGC09470.1"/>
    <property type="molecule type" value="Genomic_DNA"/>
</dbReference>
<protein>
    <submittedName>
        <fullName evidence="2">FAD-dependent oxidoreductase</fullName>
    </submittedName>
    <submittedName>
        <fullName evidence="1">Monooxygenase</fullName>
    </submittedName>
</protein>
<keyword evidence="4" id="KW-1185">Reference proteome</keyword>
<dbReference type="InterPro" id="IPR036188">
    <property type="entry name" value="FAD/NAD-bd_sf"/>
</dbReference>
<proteinExistence type="predicted"/>
<dbReference type="AlphaFoldDB" id="A0A6I3SRL0"/>
<dbReference type="PANTHER" id="PTHR42923:SF39">
    <property type="entry name" value="AMINO OXIDASE"/>
    <property type="match status" value="1"/>
</dbReference>
<dbReference type="GO" id="GO:0004497">
    <property type="term" value="F:monooxygenase activity"/>
    <property type="evidence" value="ECO:0007669"/>
    <property type="project" value="UniProtKB-KW"/>
</dbReference>
<keyword evidence="1" id="KW-0560">Oxidoreductase</keyword>
<dbReference type="SUPFAM" id="SSF51905">
    <property type="entry name" value="FAD/NAD(P)-binding domain"/>
    <property type="match status" value="1"/>
</dbReference>
<name>A0A6I3SRL0_9BURK</name>
<dbReference type="InterPro" id="IPR050464">
    <property type="entry name" value="Zeta_carotene_desat/Oxidored"/>
</dbReference>
<reference evidence="2 3" key="3">
    <citation type="submission" date="2019-11" db="EMBL/GenBank/DDBJ databases">
        <title>Type strains purchased from KCTC, JCM and DSMZ.</title>
        <authorList>
            <person name="Lu H."/>
        </authorList>
    </citation>
    <scope>NUCLEOTIDE SEQUENCE [LARGE SCALE GENOMIC DNA]</scope>
    <source>
        <strain evidence="2 3">KCTC 52429</strain>
    </source>
</reference>
<reference evidence="1" key="1">
    <citation type="journal article" date="2014" name="Int. J. Syst. Evol. Microbiol.">
        <title>Complete genome of a new Firmicutes species belonging to the dominant human colonic microbiota ('Ruminococcus bicirculans') reveals two chromosomes and a selective capacity to utilize plant glucans.</title>
        <authorList>
            <consortium name="NISC Comparative Sequencing Program"/>
            <person name="Wegmann U."/>
            <person name="Louis P."/>
            <person name="Goesmann A."/>
            <person name="Henrissat B."/>
            <person name="Duncan S.H."/>
            <person name="Flint H.J."/>
        </authorList>
    </citation>
    <scope>NUCLEOTIDE SEQUENCE</scope>
    <source>
        <strain evidence="1">CGMCC 1.15931</strain>
    </source>
</reference>
<evidence type="ECO:0000313" key="3">
    <source>
        <dbReference type="Proteomes" id="UP000430634"/>
    </source>
</evidence>
<dbReference type="Gene3D" id="3.50.50.60">
    <property type="entry name" value="FAD/NAD(P)-binding domain"/>
    <property type="match status" value="1"/>
</dbReference>
<organism evidence="2 3">
    <name type="scientific">Pseudoduganella buxea</name>
    <dbReference type="NCBI Taxonomy" id="1949069"/>
    <lineage>
        <taxon>Bacteria</taxon>
        <taxon>Pseudomonadati</taxon>
        <taxon>Pseudomonadota</taxon>
        <taxon>Betaproteobacteria</taxon>
        <taxon>Burkholderiales</taxon>
        <taxon>Oxalobacteraceae</taxon>
        <taxon>Telluria group</taxon>
        <taxon>Pseudoduganella</taxon>
    </lineage>
</organism>
<accession>A0A6I3SRL0</accession>
<dbReference type="Pfam" id="PF13450">
    <property type="entry name" value="NAD_binding_8"/>
    <property type="match status" value="1"/>
</dbReference>
<gene>
    <name evidence="1" type="ORF">GCM10011572_33690</name>
    <name evidence="2" type="ORF">GM672_01170</name>
</gene>
<comment type="caution">
    <text evidence="2">The sequence shown here is derived from an EMBL/GenBank/DDBJ whole genome shotgun (WGS) entry which is preliminary data.</text>
</comment>
<sequence>MQRRTFLFGAAAGTAAAASVAGWRHLHEVTPAIHAPGRELGHYLRDRSLVPAPVQIIETDIAILGAGMAGLTAAWQLRRAGHDDFLLVDGPEPFGNAAGGRHGDLAYPTGAHYLPLPSRDCAHVRDILADLGILLRDPHGERPTYDERFILHAPEERLLRDGRWHEGIVPHAGVPAPELAEHRRFFAEMAQLRTLRGADGRRVFTLPSSLCSRDPAWLALDTLTMRQWLGQQGYRSPTLYWYVDYCCRDDYGATAERVSAWAGLHYFCARGGEAANAADGAWLTWPGGLQPLAEGLLERARARRLAGAAVSVRTVGDRVEALCCTLEGGKPRSTLVRARKVICAMPLFVASRVVENIGRFGFDPASHLPATAPWLVTNYLLRGFPAELPEAPLSWDNMVYRDGGGPNLGYVVSTHQDIRVAPPARTVFTTYAALSDRTPLDGRRWLQTASPDELLALAGADLHAAYGSGIDRHIERADITLRAHAMAIPLPGFRTNAGLAALRDADGPVLFAHADLSGFSVFEEASWWGVQAALRAMG</sequence>
<evidence type="ECO:0000313" key="1">
    <source>
        <dbReference type="EMBL" id="GGC09470.1"/>
    </source>
</evidence>
<evidence type="ECO:0000313" key="4">
    <source>
        <dbReference type="Proteomes" id="UP000622638"/>
    </source>
</evidence>
<dbReference type="Proteomes" id="UP000622638">
    <property type="component" value="Unassembled WGS sequence"/>
</dbReference>
<reference evidence="1" key="4">
    <citation type="submission" date="2024-05" db="EMBL/GenBank/DDBJ databases">
        <authorList>
            <person name="Sun Q."/>
            <person name="Zhou Y."/>
        </authorList>
    </citation>
    <scope>NUCLEOTIDE SEQUENCE</scope>
    <source>
        <strain evidence="1">CGMCC 1.15931</strain>
    </source>
</reference>
<keyword evidence="1" id="KW-0503">Monooxygenase</keyword>
<dbReference type="PANTHER" id="PTHR42923">
    <property type="entry name" value="PROTOPORPHYRINOGEN OXIDASE"/>
    <property type="match status" value="1"/>
</dbReference>